<dbReference type="SUPFAM" id="SSF90229">
    <property type="entry name" value="CCCH zinc finger"/>
    <property type="match status" value="1"/>
</dbReference>
<keyword evidence="3 4" id="KW-0862">Zinc</keyword>
<evidence type="ECO:0000256" key="1">
    <source>
        <dbReference type="ARBA" id="ARBA00022723"/>
    </source>
</evidence>
<organism evidence="7 8">
    <name type="scientific">Leishmania orientalis</name>
    <dbReference type="NCBI Taxonomy" id="2249476"/>
    <lineage>
        <taxon>Eukaryota</taxon>
        <taxon>Discoba</taxon>
        <taxon>Euglenozoa</taxon>
        <taxon>Kinetoplastea</taxon>
        <taxon>Metakinetoplastina</taxon>
        <taxon>Trypanosomatida</taxon>
        <taxon>Trypanosomatidae</taxon>
        <taxon>Leishmaniinae</taxon>
        <taxon>Leishmania</taxon>
    </lineage>
</organism>
<evidence type="ECO:0000259" key="6">
    <source>
        <dbReference type="PROSITE" id="PS50103"/>
    </source>
</evidence>
<dbReference type="PROSITE" id="PS50103">
    <property type="entry name" value="ZF_C3H1"/>
    <property type="match status" value="1"/>
</dbReference>
<dbReference type="GeneID" id="92358233"/>
<dbReference type="RefSeq" id="XP_067061336.1">
    <property type="nucleotide sequence ID" value="XM_067204299.1"/>
</dbReference>
<evidence type="ECO:0000256" key="2">
    <source>
        <dbReference type="ARBA" id="ARBA00022771"/>
    </source>
</evidence>
<sequence length="622" mass="64657">MNSSCSHAPLSAQQRNEDLAQRPICTFFAMGGCCKGARCPFSHELVQVAPKGVDVSGGYFISGKVANYKAVAPTAAAAAAASPSARSLGGPWDDPAASSSTDGLSALASPSSCCMTTVTSLSADAKEWAGTDSAAVSSANSATASINSVQSQQGAALPNTCSSTGWVHRVPATALRTAQSMPPLPMPHSQHGSQPQTQLLEAHLQAPKLQKSPLSPPQPQSQQGQKRQYQQPPQPRSVANARSVVFPKHSEGSVATEARHTSPAPAHPAAAPRTLSFMQSPNGSGATTIAALASFITRQRAATGHFSVTPSSGTLQPSKVIFERRPDDHAAATPSSPAAAAPPRYTAVSTSTAAAAHCFHASPPTHGSSRVARPSQHLEAPLPRSRESLAAGAELESSSVAKAHVVHGACAPHTVVPTSPPHYEARTVSSAQTRVIPPAPRSQQQQAQQLRAQQEAQHQSQLQQQHQAEQQAQLQRVHQEIQPQKQEQQQTVYMLTSFPRATSTPPHEGIVVPAQLSFRCTLPYAVPASTPTAPVSAPVLISEQPNATGPTYTLLSPCPPQSQLQSVQPAKGTVLCGAPAQALPQAGALSESEVPRMILVNTDGTFTVLQAAMLAATAGPGL</sequence>
<evidence type="ECO:0000256" key="5">
    <source>
        <dbReference type="SAM" id="MobiDB-lite"/>
    </source>
</evidence>
<dbReference type="EMBL" id="JAFHLR010000030">
    <property type="protein sequence ID" value="KAG5472940.1"/>
    <property type="molecule type" value="Genomic_DNA"/>
</dbReference>
<reference evidence="8" key="1">
    <citation type="journal article" date="2021" name="Microbiol. Resour. Announc.">
        <title>LGAAP: Leishmaniinae Genome Assembly and Annotation Pipeline.</title>
        <authorList>
            <person name="Almutairi H."/>
            <person name="Urbaniak M.D."/>
            <person name="Bates M.D."/>
            <person name="Jariyapan N."/>
            <person name="Kwakye-Nuako G."/>
            <person name="Thomaz-Soccol V."/>
            <person name="Al-Salem W.S."/>
            <person name="Dillon R.J."/>
            <person name="Bates P.A."/>
            <person name="Gatherer D."/>
        </authorList>
    </citation>
    <scope>NUCLEOTIDE SEQUENCE [LARGE SCALE GENOMIC DNA]</scope>
</reference>
<name>A0A836KJH2_9TRYP</name>
<dbReference type="InterPro" id="IPR036855">
    <property type="entry name" value="Znf_CCCH_sf"/>
</dbReference>
<accession>A0A836KJH2</accession>
<feature type="region of interest" description="Disordered" evidence="5">
    <location>
        <begin position="84"/>
        <end position="103"/>
    </location>
</feature>
<feature type="region of interest" description="Disordered" evidence="5">
    <location>
        <begin position="413"/>
        <end position="488"/>
    </location>
</feature>
<reference evidence="8" key="2">
    <citation type="journal article" date="2021" name="Sci. Data">
        <title>Chromosome-scale genome sequencing, assembly and annotation of six genomes from subfamily Leishmaniinae.</title>
        <authorList>
            <person name="Almutairi H."/>
            <person name="Urbaniak M.D."/>
            <person name="Bates M.D."/>
            <person name="Jariyapan N."/>
            <person name="Kwakye-Nuako G."/>
            <person name="Thomaz Soccol V."/>
            <person name="Al-Salem W.S."/>
            <person name="Dillon R.J."/>
            <person name="Bates P.A."/>
            <person name="Gatherer D."/>
        </authorList>
    </citation>
    <scope>NUCLEOTIDE SEQUENCE [LARGE SCALE GENOMIC DNA]</scope>
</reference>
<feature type="domain" description="C3H1-type" evidence="6">
    <location>
        <begin position="19"/>
        <end position="46"/>
    </location>
</feature>
<dbReference type="SMART" id="SM00356">
    <property type="entry name" value="ZnF_C3H1"/>
    <property type="match status" value="1"/>
</dbReference>
<dbReference type="GO" id="GO:0008270">
    <property type="term" value="F:zinc ion binding"/>
    <property type="evidence" value="ECO:0007669"/>
    <property type="project" value="UniProtKB-KW"/>
</dbReference>
<feature type="region of interest" description="Disordered" evidence="5">
    <location>
        <begin position="359"/>
        <end position="380"/>
    </location>
</feature>
<feature type="region of interest" description="Disordered" evidence="5">
    <location>
        <begin position="207"/>
        <end position="282"/>
    </location>
</feature>
<feature type="compositionally biased region" description="Low complexity" evidence="5">
    <location>
        <begin position="263"/>
        <end position="272"/>
    </location>
</feature>
<evidence type="ECO:0000256" key="3">
    <source>
        <dbReference type="ARBA" id="ARBA00022833"/>
    </source>
</evidence>
<comment type="caution">
    <text evidence="7">The sequence shown here is derived from an EMBL/GenBank/DDBJ whole genome shotgun (WGS) entry which is preliminary data.</text>
</comment>
<feature type="compositionally biased region" description="Low complexity" evidence="5">
    <location>
        <begin position="220"/>
        <end position="231"/>
    </location>
</feature>
<keyword evidence="8" id="KW-1185">Reference proteome</keyword>
<evidence type="ECO:0000256" key="4">
    <source>
        <dbReference type="PROSITE-ProRule" id="PRU00723"/>
    </source>
</evidence>
<dbReference type="Proteomes" id="UP000674143">
    <property type="component" value="Unassembled WGS sequence"/>
</dbReference>
<evidence type="ECO:0000313" key="7">
    <source>
        <dbReference type="EMBL" id="KAG5472940.1"/>
    </source>
</evidence>
<proteinExistence type="predicted"/>
<feature type="zinc finger region" description="C3H1-type" evidence="4">
    <location>
        <begin position="19"/>
        <end position="46"/>
    </location>
</feature>
<evidence type="ECO:0000313" key="8">
    <source>
        <dbReference type="Proteomes" id="UP000674143"/>
    </source>
</evidence>
<dbReference type="InterPro" id="IPR000571">
    <property type="entry name" value="Znf_CCCH"/>
</dbReference>
<keyword evidence="2 4" id="KW-0863">Zinc-finger</keyword>
<dbReference type="AlphaFoldDB" id="A0A836KJH2"/>
<gene>
    <name evidence="7" type="ORF">LSCM4_02266</name>
</gene>
<keyword evidence="1 4" id="KW-0479">Metal-binding</keyword>
<feature type="compositionally biased region" description="Low complexity" evidence="5">
    <location>
        <begin position="441"/>
        <end position="488"/>
    </location>
</feature>
<dbReference type="Gene3D" id="4.10.1000.10">
    <property type="entry name" value="Zinc finger, CCCH-type"/>
    <property type="match status" value="1"/>
</dbReference>
<dbReference type="KEGG" id="loi:92358233"/>
<protein>
    <recommendedName>
        <fullName evidence="6">C3H1-type domain-containing protein</fullName>
    </recommendedName>
</protein>